<feature type="region of interest" description="Disordered" evidence="1">
    <location>
        <begin position="361"/>
        <end position="411"/>
    </location>
</feature>
<feature type="compositionally biased region" description="Polar residues" evidence="1">
    <location>
        <begin position="520"/>
        <end position="537"/>
    </location>
</feature>
<reference evidence="2" key="4">
    <citation type="submission" date="2025-08" db="UniProtKB">
        <authorList>
            <consortium name="Ensembl"/>
        </authorList>
    </citation>
    <scope>IDENTIFICATION</scope>
</reference>
<dbReference type="AlphaFoldDB" id="A0A4W3JK77"/>
<protein>
    <recommendedName>
        <fullName evidence="4">Muscular LMNA-interacting protein</fullName>
    </recommendedName>
</protein>
<feature type="region of interest" description="Disordered" evidence="1">
    <location>
        <begin position="775"/>
        <end position="816"/>
    </location>
</feature>
<evidence type="ECO:0000313" key="3">
    <source>
        <dbReference type="Proteomes" id="UP000314986"/>
    </source>
</evidence>
<feature type="compositionally biased region" description="Polar residues" evidence="1">
    <location>
        <begin position="657"/>
        <end position="666"/>
    </location>
</feature>
<feature type="compositionally biased region" description="Low complexity" evidence="1">
    <location>
        <begin position="547"/>
        <end position="558"/>
    </location>
</feature>
<reference evidence="3" key="3">
    <citation type="journal article" date="2014" name="Nature">
        <title>Elephant shark genome provides unique insights into gnathostome evolution.</title>
        <authorList>
            <consortium name="International Elephant Shark Genome Sequencing Consortium"/>
            <person name="Venkatesh B."/>
            <person name="Lee A.P."/>
            <person name="Ravi V."/>
            <person name="Maurya A.K."/>
            <person name="Lian M.M."/>
            <person name="Swann J.B."/>
            <person name="Ohta Y."/>
            <person name="Flajnik M.F."/>
            <person name="Sutoh Y."/>
            <person name="Kasahara M."/>
            <person name="Hoon S."/>
            <person name="Gangu V."/>
            <person name="Roy S.W."/>
            <person name="Irimia M."/>
            <person name="Korzh V."/>
            <person name="Kondrychyn I."/>
            <person name="Lim Z.W."/>
            <person name="Tay B.H."/>
            <person name="Tohari S."/>
            <person name="Kong K.W."/>
            <person name="Ho S."/>
            <person name="Lorente-Galdos B."/>
            <person name="Quilez J."/>
            <person name="Marques-Bonet T."/>
            <person name="Raney B.J."/>
            <person name="Ingham P.W."/>
            <person name="Tay A."/>
            <person name="Hillier L.W."/>
            <person name="Minx P."/>
            <person name="Boehm T."/>
            <person name="Wilson R.K."/>
            <person name="Brenner S."/>
            <person name="Warren W.C."/>
        </authorList>
    </citation>
    <scope>NUCLEOTIDE SEQUENCE [LARGE SCALE GENOMIC DNA]</scope>
</reference>
<dbReference type="PANTHER" id="PTHR31514">
    <property type="entry name" value="MUSCULAR LMNA-INTERACTING PROTEIN MLIP"/>
    <property type="match status" value="1"/>
</dbReference>
<dbReference type="PANTHER" id="PTHR31514:SF1">
    <property type="entry name" value="MUSCULAR LMNA-INTERACTING PROTEIN"/>
    <property type="match status" value="1"/>
</dbReference>
<reference evidence="3" key="2">
    <citation type="journal article" date="2007" name="PLoS Biol.">
        <title>Survey sequencing and comparative analysis of the elephant shark (Callorhinchus milii) genome.</title>
        <authorList>
            <person name="Venkatesh B."/>
            <person name="Kirkness E.F."/>
            <person name="Loh Y.H."/>
            <person name="Halpern A.L."/>
            <person name="Lee A.P."/>
            <person name="Johnson J."/>
            <person name="Dandona N."/>
            <person name="Viswanathan L.D."/>
            <person name="Tay A."/>
            <person name="Venter J.C."/>
            <person name="Strausberg R.L."/>
            <person name="Brenner S."/>
        </authorList>
    </citation>
    <scope>NUCLEOTIDE SEQUENCE [LARGE SCALE GENOMIC DNA]</scope>
</reference>
<proteinExistence type="predicted"/>
<gene>
    <name evidence="2" type="primary">LOC103179008</name>
</gene>
<feature type="compositionally biased region" description="Low complexity" evidence="1">
    <location>
        <begin position="433"/>
        <end position="443"/>
    </location>
</feature>
<name>A0A4W3JK77_CALMI</name>
<dbReference type="InParanoid" id="A0A4W3JK77"/>
<feature type="compositionally biased region" description="Low complexity" evidence="1">
    <location>
        <begin position="458"/>
        <end position="470"/>
    </location>
</feature>
<feature type="compositionally biased region" description="Low complexity" evidence="1">
    <location>
        <begin position="566"/>
        <end position="576"/>
    </location>
</feature>
<feature type="compositionally biased region" description="Polar residues" evidence="1">
    <location>
        <begin position="589"/>
        <end position="610"/>
    </location>
</feature>
<feature type="compositionally biased region" description="Pro residues" evidence="1">
    <location>
        <begin position="782"/>
        <end position="791"/>
    </location>
</feature>
<sequence>MQVSGKVPRELGKIAGSHRVDSAESTAEGTLVETLMDPLAIKTLDEELLAMKSEANLNETAKPLAFTFVPIVRRLPILVQIAETTRPQFQPTNQLKPGSQSPVMNEPLHIAEDMSTVGVLSTDIDGQGALGRCLKEKDVHTSSEQVTVQDGIFKAELVYLADSNESDGFSGSSGTQFRHSAAKLPFSSQSPGLVANRNFTPAKVLVGESKLPVLRLAEKKVDGPWQKSNTQSSTSCIPHNLTSAFATQPVTTMIENGQCSTADMRHVSVLSSFNKSSLCSTTTKPQKKYPSLPRSPLLISSQTSFLSSDSLPRDVNNKTLFPSSSSLTKSEPDSPIYPSSPLHFLSCNDLHSSAPWSPFPLPSSRSTTCSPNPEQSSLRSSGLRHSLRTFNNPCRTSTSSTTAKSRIVSSPPTQLSLLTSILRSGKLPPKPSKSPSHSRLLSPAASRSTIYSQASEKSSPTPITSPTLSSCPKARMHSPIPLKALQCSSGISESVPSVASRSLRSPVHTGPVEHFSFTSLPQRCENSSPKTAKTLPTISLKHQGHYSSPAKTASKPSSFICSNDLPSSSHSTSPTPRINSPTLGYFSPRCSSPFRSLSSTQRTTSPSPDSISDHLLSERSNPISPTTHYSSSDLSAVTRGSLSPTPSSPLPFHFARSHTTSPTSGQPVSGSSSTLISPSPVPVNSFSSRPSSRSGSLTPTPMNSSPILASLRSSSLPPTPPQINPRSSSLKRSSHSPVPPASSSPRSYSPPTQIHSRPNLALSASAQARATLSNPRVNALSPGPPQSPPPMSSSRLGSHTPVQSMSCSTENDTKKADPKYKIKSSYKTFAAIPTNTLLLEQKAVDEAVSEDFGESGECKTSERSQSEFLYEPESLRRQTDELCATIERVLEEPLPSRCSSSTPTSLQKFLDSEAQKPKSPVPRTSGRETKYTKPGVIRPVTIVHKVPVTPEKVEYCPNPFRQYLEETTDAEIREQLFPCSTILTTVSYPKSCHHMYQTVPCCPEMSQSVPLSLSPVTSLTSGSYIRFSPNIPSNYYMTSNLSRSVHSLYIKPRHSITTIHENEALGSKELVDVATRLNRELLETRGKEWKEKVLEQKVNNNQGTLVITEE</sequence>
<feature type="region of interest" description="Disordered" evidence="1">
    <location>
        <begin position="520"/>
        <end position="756"/>
    </location>
</feature>
<reference evidence="3" key="1">
    <citation type="journal article" date="2006" name="Science">
        <title>Ancient noncoding elements conserved in the human genome.</title>
        <authorList>
            <person name="Venkatesh B."/>
            <person name="Kirkness E.F."/>
            <person name="Loh Y.H."/>
            <person name="Halpern A.L."/>
            <person name="Lee A.P."/>
            <person name="Johnson J."/>
            <person name="Dandona N."/>
            <person name="Viswanathan L.D."/>
            <person name="Tay A."/>
            <person name="Venter J.C."/>
            <person name="Strausberg R.L."/>
            <person name="Brenner S."/>
        </authorList>
    </citation>
    <scope>NUCLEOTIDE SEQUENCE [LARGE SCALE GENOMIC DNA]</scope>
</reference>
<feature type="compositionally biased region" description="Polar residues" evidence="1">
    <location>
        <begin position="445"/>
        <end position="457"/>
    </location>
</feature>
<feature type="compositionally biased region" description="Low complexity" evidence="1">
    <location>
        <begin position="667"/>
        <end position="716"/>
    </location>
</feature>
<dbReference type="Proteomes" id="UP000314986">
    <property type="component" value="Unassembled WGS sequence"/>
</dbReference>
<dbReference type="InterPro" id="IPR029331">
    <property type="entry name" value="MLIP"/>
</dbReference>
<evidence type="ECO:0000256" key="1">
    <source>
        <dbReference type="SAM" id="MobiDB-lite"/>
    </source>
</evidence>
<feature type="compositionally biased region" description="Polar residues" evidence="1">
    <location>
        <begin position="897"/>
        <end position="907"/>
    </location>
</feature>
<evidence type="ECO:0000313" key="2">
    <source>
        <dbReference type="Ensembl" id="ENSCMIP00000039831.1"/>
    </source>
</evidence>
<dbReference type="Pfam" id="PF15274">
    <property type="entry name" value="MLIP"/>
    <property type="match status" value="1"/>
</dbReference>
<keyword evidence="3" id="KW-1185">Reference proteome</keyword>
<reference evidence="2" key="5">
    <citation type="submission" date="2025-09" db="UniProtKB">
        <authorList>
            <consortium name="Ensembl"/>
        </authorList>
    </citation>
    <scope>IDENTIFICATION</scope>
</reference>
<feature type="region of interest" description="Disordered" evidence="1">
    <location>
        <begin position="1"/>
        <end position="27"/>
    </location>
</feature>
<organism evidence="2 3">
    <name type="scientific">Callorhinchus milii</name>
    <name type="common">Ghost shark</name>
    <dbReference type="NCBI Taxonomy" id="7868"/>
    <lineage>
        <taxon>Eukaryota</taxon>
        <taxon>Metazoa</taxon>
        <taxon>Chordata</taxon>
        <taxon>Craniata</taxon>
        <taxon>Vertebrata</taxon>
        <taxon>Chondrichthyes</taxon>
        <taxon>Holocephali</taxon>
        <taxon>Chimaeriformes</taxon>
        <taxon>Callorhinchidae</taxon>
        <taxon>Callorhinchus</taxon>
    </lineage>
</organism>
<accession>A0A4W3JK77</accession>
<feature type="compositionally biased region" description="Polar residues" evidence="1">
    <location>
        <begin position="618"/>
        <end position="640"/>
    </location>
</feature>
<feature type="region of interest" description="Disordered" evidence="1">
    <location>
        <begin position="424"/>
        <end position="475"/>
    </location>
</feature>
<dbReference type="OMA" id="HINATSC"/>
<evidence type="ECO:0008006" key="4">
    <source>
        <dbReference type="Google" id="ProtNLM"/>
    </source>
</evidence>
<feature type="compositionally biased region" description="Polar residues" evidence="1">
    <location>
        <begin position="363"/>
        <end position="375"/>
    </location>
</feature>
<feature type="region of interest" description="Disordered" evidence="1">
    <location>
        <begin position="894"/>
        <end position="931"/>
    </location>
</feature>
<dbReference type="Ensembl" id="ENSCMIT00000040402.1">
    <property type="protein sequence ID" value="ENSCMIP00000039831.1"/>
    <property type="gene ID" value="ENSCMIG00000016666.1"/>
</dbReference>
<feature type="compositionally biased region" description="Polar residues" evidence="1">
    <location>
        <begin position="795"/>
        <end position="810"/>
    </location>
</feature>
<dbReference type="GeneTree" id="ENSGT00390000015862"/>
<feature type="compositionally biased region" description="Basic and acidic residues" evidence="1">
    <location>
        <begin position="7"/>
        <end position="22"/>
    </location>
</feature>